<protein>
    <submittedName>
        <fullName evidence="2">Nuclear transport factor 2 family protein</fullName>
    </submittedName>
</protein>
<accession>A0AAJ1BGJ9</accession>
<dbReference type="Proteomes" id="UP001297581">
    <property type="component" value="Unassembled WGS sequence"/>
</dbReference>
<name>A0AAJ1BGJ9_9GAMM</name>
<keyword evidence="3" id="KW-1185">Reference proteome</keyword>
<gene>
    <name evidence="2" type="ORF">MJ923_08715</name>
</gene>
<reference evidence="2 3" key="1">
    <citation type="submission" date="2022-02" db="EMBL/GenBank/DDBJ databases">
        <title>The genome sequence of Shewanella sp. 3B26.</title>
        <authorList>
            <person name="Du J."/>
        </authorList>
    </citation>
    <scope>NUCLEOTIDE SEQUENCE [LARGE SCALE GENOMIC DNA]</scope>
    <source>
        <strain evidence="2 3">3B26</strain>
    </source>
</reference>
<keyword evidence="1" id="KW-0732">Signal</keyword>
<sequence length="187" mass="21125">MRIFPILAGLLLSFAALASSMAQQSDDLAINHTYQVSAEAFDKLNVALIAEIYADNACYIPERHDKEIVRGRDSIVALYDKFFGKIRKKNARIEVDFRVIDRSRSGDSVTDVGYYLIRFHPAADTGEPVSEYAGKFVTVVKKQTDGKWLLTLDSSNRAEPRFYYSAKPVGELYYGLRFDEPAKQDLP</sequence>
<dbReference type="InterPro" id="IPR032710">
    <property type="entry name" value="NTF2-like_dom_sf"/>
</dbReference>
<feature type="signal peptide" evidence="1">
    <location>
        <begin position="1"/>
        <end position="18"/>
    </location>
</feature>
<proteinExistence type="predicted"/>
<evidence type="ECO:0000313" key="3">
    <source>
        <dbReference type="Proteomes" id="UP001297581"/>
    </source>
</evidence>
<feature type="chain" id="PRO_5042521190" evidence="1">
    <location>
        <begin position="19"/>
        <end position="187"/>
    </location>
</feature>
<comment type="caution">
    <text evidence="2">The sequence shown here is derived from an EMBL/GenBank/DDBJ whole genome shotgun (WGS) entry which is preliminary data.</text>
</comment>
<evidence type="ECO:0000256" key="1">
    <source>
        <dbReference type="SAM" id="SignalP"/>
    </source>
</evidence>
<dbReference type="AlphaFoldDB" id="A0AAJ1BGJ9"/>
<organism evidence="2 3">
    <name type="scientific">Shewanella zhuhaiensis</name>
    <dbReference type="NCBI Taxonomy" id="2919576"/>
    <lineage>
        <taxon>Bacteria</taxon>
        <taxon>Pseudomonadati</taxon>
        <taxon>Pseudomonadota</taxon>
        <taxon>Gammaproteobacteria</taxon>
        <taxon>Alteromonadales</taxon>
        <taxon>Shewanellaceae</taxon>
        <taxon>Shewanella</taxon>
    </lineage>
</organism>
<dbReference type="Gene3D" id="3.10.450.50">
    <property type="match status" value="1"/>
</dbReference>
<evidence type="ECO:0000313" key="2">
    <source>
        <dbReference type="EMBL" id="MCH4294384.1"/>
    </source>
</evidence>
<dbReference type="SUPFAM" id="SSF54427">
    <property type="entry name" value="NTF2-like"/>
    <property type="match status" value="1"/>
</dbReference>
<dbReference type="EMBL" id="JAKUDL010000002">
    <property type="protein sequence ID" value="MCH4294384.1"/>
    <property type="molecule type" value="Genomic_DNA"/>
</dbReference>